<dbReference type="FunFam" id="3.30.40.10:FF:000388">
    <property type="entry name" value="Putative RING zinc finger domain superfamily protein"/>
    <property type="match status" value="1"/>
</dbReference>
<feature type="transmembrane region" description="Helical" evidence="2">
    <location>
        <begin position="12"/>
        <end position="31"/>
    </location>
</feature>
<sequence length="158" mass="18327">MAGSIGYLLARFSSTCILYLFIATVQSALFVQSAVRRFSRRNLSLNDYRNHIERKMPTVRYDSGATKICSEECAVCLSRFEDGDEMRKLRCEHWFHKACLDTWLLKEASTCPLCRMEVVSRDVVSRYRRGKLPLQTSMLMDDDEDEDEMRLIRAIAPV</sequence>
<proteinExistence type="predicted"/>
<dbReference type="PANTHER" id="PTHR47662">
    <property type="entry name" value="RING-TYPE DOMAIN-CONTAINING PROTEIN"/>
    <property type="match status" value="1"/>
</dbReference>
<evidence type="ECO:0000256" key="2">
    <source>
        <dbReference type="SAM" id="Phobius"/>
    </source>
</evidence>
<keyword evidence="2" id="KW-0812">Transmembrane</keyword>
<dbReference type="EnsemblPlants" id="Kaladp0001s0234.1.v1.1">
    <property type="protein sequence ID" value="Kaladp0001s0234.1.v1.1.CDS.1"/>
    <property type="gene ID" value="Kaladp0001s0234.v1.1"/>
</dbReference>
<dbReference type="PANTHER" id="PTHR47662:SF1">
    <property type="entry name" value="RING-TYPE DOMAIN-CONTAINING PROTEIN"/>
    <property type="match status" value="1"/>
</dbReference>
<keyword evidence="1" id="KW-0479">Metal-binding</keyword>
<dbReference type="Proteomes" id="UP000594263">
    <property type="component" value="Unplaced"/>
</dbReference>
<dbReference type="AlphaFoldDB" id="A0A7N0SV68"/>
<protein>
    <recommendedName>
        <fullName evidence="3">RING-type domain-containing protein</fullName>
    </recommendedName>
</protein>
<evidence type="ECO:0000259" key="3">
    <source>
        <dbReference type="PROSITE" id="PS50089"/>
    </source>
</evidence>
<keyword evidence="1" id="KW-0862">Zinc</keyword>
<evidence type="ECO:0000313" key="4">
    <source>
        <dbReference type="EnsemblPlants" id="Kaladp0001s0234.1.v1.1.CDS.1"/>
    </source>
</evidence>
<dbReference type="Gramene" id="Kaladp0001s0234.1.v1.1">
    <property type="protein sequence ID" value="Kaladp0001s0234.1.v1.1.CDS.1"/>
    <property type="gene ID" value="Kaladp0001s0234.v1.1"/>
</dbReference>
<dbReference type="CDD" id="cd16454">
    <property type="entry name" value="RING-H2_PA-TM-RING"/>
    <property type="match status" value="1"/>
</dbReference>
<dbReference type="Gene3D" id="3.30.40.10">
    <property type="entry name" value="Zinc/RING finger domain, C3HC4 (zinc finger)"/>
    <property type="match status" value="1"/>
</dbReference>
<evidence type="ECO:0000313" key="5">
    <source>
        <dbReference type="Proteomes" id="UP000594263"/>
    </source>
</evidence>
<dbReference type="SMART" id="SM00184">
    <property type="entry name" value="RING"/>
    <property type="match status" value="1"/>
</dbReference>
<keyword evidence="1" id="KW-0863">Zinc-finger</keyword>
<dbReference type="OMA" id="NSEPVEC"/>
<feature type="domain" description="RING-type" evidence="3">
    <location>
        <begin position="73"/>
        <end position="115"/>
    </location>
</feature>
<organism evidence="4 5">
    <name type="scientific">Kalanchoe fedtschenkoi</name>
    <name type="common">Lavender scallops</name>
    <name type="synonym">South American air plant</name>
    <dbReference type="NCBI Taxonomy" id="63787"/>
    <lineage>
        <taxon>Eukaryota</taxon>
        <taxon>Viridiplantae</taxon>
        <taxon>Streptophyta</taxon>
        <taxon>Embryophyta</taxon>
        <taxon>Tracheophyta</taxon>
        <taxon>Spermatophyta</taxon>
        <taxon>Magnoliopsida</taxon>
        <taxon>eudicotyledons</taxon>
        <taxon>Gunneridae</taxon>
        <taxon>Pentapetalae</taxon>
        <taxon>Saxifragales</taxon>
        <taxon>Crassulaceae</taxon>
        <taxon>Kalanchoe</taxon>
    </lineage>
</organism>
<evidence type="ECO:0000256" key="1">
    <source>
        <dbReference type="PROSITE-ProRule" id="PRU00175"/>
    </source>
</evidence>
<dbReference type="InterPro" id="IPR001841">
    <property type="entry name" value="Znf_RING"/>
</dbReference>
<keyword evidence="5" id="KW-1185">Reference proteome</keyword>
<name>A0A7N0SV68_KALFE</name>
<keyword evidence="2" id="KW-0472">Membrane</keyword>
<keyword evidence="2" id="KW-1133">Transmembrane helix</keyword>
<dbReference type="InterPro" id="IPR013083">
    <property type="entry name" value="Znf_RING/FYVE/PHD"/>
</dbReference>
<dbReference type="GO" id="GO:0008270">
    <property type="term" value="F:zinc ion binding"/>
    <property type="evidence" value="ECO:0007669"/>
    <property type="project" value="UniProtKB-KW"/>
</dbReference>
<dbReference type="PROSITE" id="PS50089">
    <property type="entry name" value="ZF_RING_2"/>
    <property type="match status" value="1"/>
</dbReference>
<reference evidence="4" key="1">
    <citation type="submission" date="2021-01" db="UniProtKB">
        <authorList>
            <consortium name="EnsemblPlants"/>
        </authorList>
    </citation>
    <scope>IDENTIFICATION</scope>
</reference>
<accession>A0A7N0SV68</accession>
<dbReference type="Pfam" id="PF13639">
    <property type="entry name" value="zf-RING_2"/>
    <property type="match status" value="1"/>
</dbReference>
<dbReference type="SUPFAM" id="SSF57850">
    <property type="entry name" value="RING/U-box"/>
    <property type="match status" value="1"/>
</dbReference>